<dbReference type="CDD" id="cd01335">
    <property type="entry name" value="Radical_SAM"/>
    <property type="match status" value="1"/>
</dbReference>
<dbReference type="EMBL" id="CP101740">
    <property type="protein sequence ID" value="UUL84025.1"/>
    <property type="molecule type" value="Genomic_DNA"/>
</dbReference>
<evidence type="ECO:0000256" key="2">
    <source>
        <dbReference type="ARBA" id="ARBA00022691"/>
    </source>
</evidence>
<keyword evidence="4" id="KW-0408">Iron</keyword>
<evidence type="ECO:0000256" key="1">
    <source>
        <dbReference type="ARBA" id="ARBA00001966"/>
    </source>
</evidence>
<reference evidence="8" key="1">
    <citation type="submission" date="2022-07" db="EMBL/GenBank/DDBJ databases">
        <title>Sphingomonas sp. nov., a novel bacterium isolated from the north slope of the Mount Everest.</title>
        <authorList>
            <person name="Cui X."/>
            <person name="Liu Y."/>
        </authorList>
    </citation>
    <scope>NUCLEOTIDE SEQUENCE</scope>
    <source>
        <strain evidence="8">S5-59</strain>
    </source>
</reference>
<evidence type="ECO:0000259" key="7">
    <source>
        <dbReference type="PROSITE" id="PS51918"/>
    </source>
</evidence>
<dbReference type="InterPro" id="IPR023867">
    <property type="entry name" value="Sulphatase_maturase_rSAM"/>
</dbReference>
<dbReference type="NCBIfam" id="TIGR04085">
    <property type="entry name" value="rSAM_more_4Fe4S"/>
    <property type="match status" value="1"/>
</dbReference>
<gene>
    <name evidence="8" type="ORF">NMP03_07510</name>
</gene>
<protein>
    <submittedName>
        <fullName evidence="8">SPASM domain-containing protein</fullName>
    </submittedName>
</protein>
<feature type="domain" description="Radical SAM core" evidence="7">
    <location>
        <begin position="83"/>
        <end position="318"/>
    </location>
</feature>
<evidence type="ECO:0000313" key="9">
    <source>
        <dbReference type="Proteomes" id="UP001058533"/>
    </source>
</evidence>
<comment type="cofactor">
    <cofactor evidence="1">
        <name>[4Fe-4S] cluster</name>
        <dbReference type="ChEBI" id="CHEBI:49883"/>
    </cofactor>
</comment>
<dbReference type="RefSeq" id="WP_256507860.1">
    <property type="nucleotide sequence ID" value="NZ_CP101740.1"/>
</dbReference>
<evidence type="ECO:0000256" key="6">
    <source>
        <dbReference type="ARBA" id="ARBA00023601"/>
    </source>
</evidence>
<dbReference type="Proteomes" id="UP001058533">
    <property type="component" value="Chromosome"/>
</dbReference>
<dbReference type="InterPro" id="IPR007197">
    <property type="entry name" value="rSAM"/>
</dbReference>
<dbReference type="InterPro" id="IPR058240">
    <property type="entry name" value="rSAM_sf"/>
</dbReference>
<evidence type="ECO:0000256" key="4">
    <source>
        <dbReference type="ARBA" id="ARBA00023004"/>
    </source>
</evidence>
<dbReference type="SUPFAM" id="SSF102114">
    <property type="entry name" value="Radical SAM enzymes"/>
    <property type="match status" value="1"/>
</dbReference>
<evidence type="ECO:0000256" key="3">
    <source>
        <dbReference type="ARBA" id="ARBA00022723"/>
    </source>
</evidence>
<evidence type="ECO:0000256" key="5">
    <source>
        <dbReference type="ARBA" id="ARBA00023014"/>
    </source>
</evidence>
<dbReference type="InterPro" id="IPR013785">
    <property type="entry name" value="Aldolase_TIM"/>
</dbReference>
<organism evidence="8 9">
    <name type="scientific">Sphingomonas qomolangmaensis</name>
    <dbReference type="NCBI Taxonomy" id="2918765"/>
    <lineage>
        <taxon>Bacteria</taxon>
        <taxon>Pseudomonadati</taxon>
        <taxon>Pseudomonadota</taxon>
        <taxon>Alphaproteobacteria</taxon>
        <taxon>Sphingomonadales</taxon>
        <taxon>Sphingomonadaceae</taxon>
        <taxon>Sphingomonas</taxon>
    </lineage>
</organism>
<name>A0ABY5LAP4_9SPHN</name>
<accession>A0ABY5LAP4</accession>
<dbReference type="Gene3D" id="3.20.20.70">
    <property type="entry name" value="Aldolase class I"/>
    <property type="match status" value="1"/>
</dbReference>
<dbReference type="SFLD" id="SFLDG01067">
    <property type="entry name" value="SPASM/twitch_domain_containing"/>
    <property type="match status" value="1"/>
</dbReference>
<evidence type="ECO:0000313" key="8">
    <source>
        <dbReference type="EMBL" id="UUL84025.1"/>
    </source>
</evidence>
<dbReference type="InterPro" id="IPR023885">
    <property type="entry name" value="4Fe4S-binding_SPASM_dom"/>
</dbReference>
<keyword evidence="5" id="KW-0411">Iron-sulfur</keyword>
<proteinExistence type="inferred from homology"/>
<keyword evidence="9" id="KW-1185">Reference proteome</keyword>
<keyword evidence="2" id="KW-0949">S-adenosyl-L-methionine</keyword>
<sequence>MRAAPSRYTLTIPLRGDRMLAYNSASQHFALWDADDVAAWKMIDRGELAVTDAAASEFLQSRFAVFDGQDELAGIEREYMASRLSEQSLQITVCTTLYCNLACSYCFQGMVKPSTKMKAPVREAIVEYARQTVLPGGHLSVGWYGGEPLMGQEALFDLAARFDDLCEEKRASRSSFIITNGYLLTSKLARKLTETGVSIAQVTLDGPAAMHDERRPLLSGRGSYERILDNLCDVADNSTLPVSIRVNVDMTNCDAVYEMLADLSRRGLGLGKRLSVYFAPVEATTIDCASCHSSTLQKEAYAAFEIDVAREAARLGLALAPPGGKFMGLCQAVRPRSIVVTPTGDVHKCWETVNQPELRHGNIFDMAAANKSAVATRWAAWTPFDNDVCRECRILPMCAGACAFKTVHSDQQSGESSLPCPSWKFNVAERMFLRAEQKGLVTRGDWIDGISGTNRPTGRITGERQSTASVGNAAMRLDGIAAFEMA</sequence>
<keyword evidence="3" id="KW-0479">Metal-binding</keyword>
<dbReference type="PROSITE" id="PS51918">
    <property type="entry name" value="RADICAL_SAM"/>
    <property type="match status" value="1"/>
</dbReference>
<dbReference type="PANTHER" id="PTHR43273:SF3">
    <property type="entry name" value="ANAEROBIC SULFATASE-MATURATING ENZYME HOMOLOG ASLB-RELATED"/>
    <property type="match status" value="1"/>
</dbReference>
<comment type="similarity">
    <text evidence="6">Belongs to the radical SAM superfamily. Anaerobic sulfatase-maturating enzyme family.</text>
</comment>
<dbReference type="PANTHER" id="PTHR43273">
    <property type="entry name" value="ANAEROBIC SULFATASE-MATURATING ENZYME HOMOLOG ASLB-RELATED"/>
    <property type="match status" value="1"/>
</dbReference>
<dbReference type="SFLD" id="SFLDS00029">
    <property type="entry name" value="Radical_SAM"/>
    <property type="match status" value="1"/>
</dbReference>
<dbReference type="Pfam" id="PF04055">
    <property type="entry name" value="Radical_SAM"/>
    <property type="match status" value="1"/>
</dbReference>